<dbReference type="Gene3D" id="6.10.140.2080">
    <property type="match status" value="1"/>
</dbReference>
<keyword evidence="3" id="KW-1185">Reference proteome</keyword>
<gene>
    <name evidence="2" type="ORF">GGG17_10845</name>
</gene>
<reference evidence="2 3" key="1">
    <citation type="submission" date="2019-11" db="EMBL/GenBank/DDBJ databases">
        <title>Whole genome sequencing identifies a novel species of the genus Arsenicicoccus isolated from human blood.</title>
        <authorList>
            <person name="Jeong J.H."/>
            <person name="Kweon O.J."/>
            <person name="Kim H.R."/>
            <person name="Kim T.-H."/>
            <person name="Ha S.-M."/>
            <person name="Lee M.-K."/>
        </authorList>
    </citation>
    <scope>NUCLEOTIDE SEQUENCE [LARGE SCALE GENOMIC DNA]</scope>
    <source>
        <strain evidence="2 3">MKL-02</strain>
    </source>
</reference>
<dbReference type="Pfam" id="PF11829">
    <property type="entry name" value="DUF3349"/>
    <property type="match status" value="1"/>
</dbReference>
<dbReference type="AlphaFoldDB" id="A0A6I3IL85"/>
<accession>A0A6I3IL85</accession>
<proteinExistence type="predicted"/>
<evidence type="ECO:0000313" key="2">
    <source>
        <dbReference type="EMBL" id="MTB72455.1"/>
    </source>
</evidence>
<protein>
    <submittedName>
        <fullName evidence="2">DUF3349 domain-containing protein</fullName>
    </submittedName>
</protein>
<name>A0A6I3IL85_9MICO</name>
<dbReference type="RefSeq" id="WP_154593736.1">
    <property type="nucleotide sequence ID" value="NZ_WLVL01000039.1"/>
</dbReference>
<dbReference type="Gene3D" id="1.10.10.2390">
    <property type="match status" value="1"/>
</dbReference>
<dbReference type="EMBL" id="WLVL01000039">
    <property type="protein sequence ID" value="MTB72455.1"/>
    <property type="molecule type" value="Genomic_DNA"/>
</dbReference>
<dbReference type="Proteomes" id="UP000431092">
    <property type="component" value="Unassembled WGS sequence"/>
</dbReference>
<comment type="caution">
    <text evidence="2">The sequence shown here is derived from an EMBL/GenBank/DDBJ whole genome shotgun (WGS) entry which is preliminary data.</text>
</comment>
<evidence type="ECO:0000313" key="3">
    <source>
        <dbReference type="Proteomes" id="UP000431092"/>
    </source>
</evidence>
<evidence type="ECO:0000256" key="1">
    <source>
        <dbReference type="SAM" id="MobiDB-lite"/>
    </source>
</evidence>
<organism evidence="2 3">
    <name type="scientific">Arsenicicoccus cauae</name>
    <dbReference type="NCBI Taxonomy" id="2663847"/>
    <lineage>
        <taxon>Bacteria</taxon>
        <taxon>Bacillati</taxon>
        <taxon>Actinomycetota</taxon>
        <taxon>Actinomycetes</taxon>
        <taxon>Micrococcales</taxon>
        <taxon>Intrasporangiaceae</taxon>
        <taxon>Arsenicicoccus</taxon>
    </lineage>
</organism>
<sequence>MTDNPFARLLTWLRGGYPHGVPQSDYVALYGILHRDLTETEVTEIAVALRRSRGVPEDEISRDQIADQIRRSALERPSEEDVARVAGRLAAGGWPLATASAPVEPAAPAGDVTSPDEAPTRDADNPTPSGA</sequence>
<dbReference type="InterPro" id="IPR021784">
    <property type="entry name" value="DUF3349"/>
</dbReference>
<feature type="region of interest" description="Disordered" evidence="1">
    <location>
        <begin position="99"/>
        <end position="131"/>
    </location>
</feature>